<dbReference type="EMBL" id="JABBGK010000001">
    <property type="protein sequence ID" value="NML73645.1"/>
    <property type="molecule type" value="Genomic_DNA"/>
</dbReference>
<reference evidence="1 2" key="1">
    <citation type="submission" date="2020-04" db="EMBL/GenBank/DDBJ databases">
        <title>Rhizobium sp. S-51 isolated from soil.</title>
        <authorList>
            <person name="Dahal R.H."/>
        </authorList>
    </citation>
    <scope>NUCLEOTIDE SEQUENCE [LARGE SCALE GENOMIC DNA]</scope>
    <source>
        <strain evidence="1 2">S-51</strain>
    </source>
</reference>
<protein>
    <submittedName>
        <fullName evidence="1">Uncharacterized protein</fullName>
    </submittedName>
</protein>
<organism evidence="1 2">
    <name type="scientific">Rhizobium terricola</name>
    <dbReference type="NCBI Taxonomy" id="2728849"/>
    <lineage>
        <taxon>Bacteria</taxon>
        <taxon>Pseudomonadati</taxon>
        <taxon>Pseudomonadota</taxon>
        <taxon>Alphaproteobacteria</taxon>
        <taxon>Hyphomicrobiales</taxon>
        <taxon>Rhizobiaceae</taxon>
        <taxon>Rhizobium/Agrobacterium group</taxon>
        <taxon>Rhizobium</taxon>
    </lineage>
</organism>
<name>A0A7Y0AUA4_9HYPH</name>
<accession>A0A7Y0AUA4</accession>
<comment type="caution">
    <text evidence="1">The sequence shown here is derived from an EMBL/GenBank/DDBJ whole genome shotgun (WGS) entry which is preliminary data.</text>
</comment>
<gene>
    <name evidence="1" type="ORF">HHL25_05835</name>
</gene>
<proteinExistence type="predicted"/>
<evidence type="ECO:0000313" key="1">
    <source>
        <dbReference type="EMBL" id="NML73645.1"/>
    </source>
</evidence>
<dbReference type="AlphaFoldDB" id="A0A7Y0AUA4"/>
<dbReference type="Proteomes" id="UP000541470">
    <property type="component" value="Unassembled WGS sequence"/>
</dbReference>
<dbReference type="RefSeq" id="WP_169588135.1">
    <property type="nucleotide sequence ID" value="NZ_JABBGK010000001.1"/>
</dbReference>
<sequence>MESCSSFWSLLIKLQEVSWLDWAKTLVDLLKGIAWPLAVFCLIWIFRKQIREKIPHLRNISPTSADFEMQPTSQATPGPFVAGPHRLSTVNDLVEKIQQELTPIIAESREPLLVRALAEARVLADFEFIFANIFKTQVDALRRLSEGSVSLEEAEKYFEDNVIPIRPELFAEWGFERWSAYLRSQGLVLLIDERVEITAKGNDFLQFVDSRKAGATLVN</sequence>
<evidence type="ECO:0000313" key="2">
    <source>
        <dbReference type="Proteomes" id="UP000541470"/>
    </source>
</evidence>
<keyword evidence="2" id="KW-1185">Reference proteome</keyword>